<dbReference type="Proteomes" id="UP001173578">
    <property type="component" value="Unassembled WGS sequence"/>
</dbReference>
<dbReference type="Gene3D" id="2.60.120.260">
    <property type="entry name" value="Galactose-binding domain-like"/>
    <property type="match status" value="1"/>
</dbReference>
<accession>A0AAW7DDX1</accession>
<proteinExistence type="predicted"/>
<evidence type="ECO:0000313" key="2">
    <source>
        <dbReference type="Proteomes" id="UP001173578"/>
    </source>
</evidence>
<reference evidence="1" key="2">
    <citation type="journal article" date="2022" name="Sci. Total Environ.">
        <title>Prevalence, transmission, and molecular epidemiology of tet(X)-positive bacteria among humans, animals, and environmental niches in China: An epidemiological, and genomic-based study.</title>
        <authorList>
            <person name="Dong N."/>
            <person name="Zeng Y."/>
            <person name="Cai C."/>
            <person name="Sun C."/>
            <person name="Lu J."/>
            <person name="Liu C."/>
            <person name="Zhou H."/>
            <person name="Sun Q."/>
            <person name="Shu L."/>
            <person name="Wang H."/>
            <person name="Wang Y."/>
            <person name="Wang S."/>
            <person name="Wu C."/>
            <person name="Chan E.W."/>
            <person name="Chen G."/>
            <person name="Shen Z."/>
            <person name="Chen S."/>
            <person name="Zhang R."/>
        </authorList>
    </citation>
    <scope>NUCLEOTIDE SEQUENCE</scope>
    <source>
        <strain evidence="1">210</strain>
    </source>
</reference>
<comment type="caution">
    <text evidence="1">The sequence shown here is derived from an EMBL/GenBank/DDBJ whole genome shotgun (WGS) entry which is preliminary data.</text>
</comment>
<reference evidence="1" key="1">
    <citation type="submission" date="2020-06" db="EMBL/GenBank/DDBJ databases">
        <authorList>
            <person name="Dong N."/>
        </authorList>
    </citation>
    <scope>NUCLEOTIDE SEQUENCE</scope>
    <source>
        <strain evidence="1">210</strain>
    </source>
</reference>
<evidence type="ECO:0008006" key="3">
    <source>
        <dbReference type="Google" id="ProtNLM"/>
    </source>
</evidence>
<organism evidence="1 2">
    <name type="scientific">Empedobacter falsenii</name>
    <dbReference type="NCBI Taxonomy" id="343874"/>
    <lineage>
        <taxon>Bacteria</taxon>
        <taxon>Pseudomonadati</taxon>
        <taxon>Bacteroidota</taxon>
        <taxon>Flavobacteriia</taxon>
        <taxon>Flavobacteriales</taxon>
        <taxon>Weeksellaceae</taxon>
        <taxon>Empedobacter</taxon>
    </lineage>
</organism>
<sequence length="473" mass="52386">MIKNILFFNVFIFLSISFVKSQTTKVIFNEDFGKSTTRIGSQYVPQSGNDSNLEKFDSHGSSFYHLADQYFQEAPNPSKTSRATSNQDVWNIDNGYYAVIAPKNIYDFTTDAPDGNNFWKGSWWQKIQNHTDTSDDGAVLVVNGGKVLNQYYRRVVVLEPGKTYKISAWFYGSGRNNVGVNFEAQNITTEAILGSSNKDLGITNFYDGSNNVMRLTEANKWEQKSWSFKVPDSKSCSSIAIALRNNVIADGGNDFYVDDIILEETIDDANVIDCSNSPEIDAVIKANNDSFIVISTDRTFNIISNDTYNEELAKIILSGNDKNTTIATIDNWPDGITLNPETGEITVAEGATVPTEPLRYQVCNTLGVCSTALITLKFSFDTTTCTQNPIIGTPKGYTNVGISSYSQNENFPTNIPNGFIALQSSNKGLVISRTTSSQILKPLEGMIIYDTTDKCVKLYNGSTWSCIKKSCNH</sequence>
<name>A0AAW7DDX1_9FLAO</name>
<evidence type="ECO:0000313" key="1">
    <source>
        <dbReference type="EMBL" id="MDM1549770.1"/>
    </source>
</evidence>
<dbReference type="AlphaFoldDB" id="A0AAW7DDX1"/>
<dbReference type="EMBL" id="JACALR010000001">
    <property type="protein sequence ID" value="MDM1549770.1"/>
    <property type="molecule type" value="Genomic_DNA"/>
</dbReference>
<protein>
    <recommendedName>
        <fullName evidence="3">CBM-cenC domain-containing protein</fullName>
    </recommendedName>
</protein>
<dbReference type="RefSeq" id="WP_286484642.1">
    <property type="nucleotide sequence ID" value="NZ_JACALR010000001.1"/>
</dbReference>
<gene>
    <name evidence="1" type="ORF">HX095_00875</name>
</gene>